<sequence length="468" mass="51583">MCSVSGHPFRGVTLLVLLLSVFALSTFGVADSVIHKDVAIIGGGASGLYAALRLRQMNHSFVVVESRHEFGGHTATYTIPGTNTHINYGSQGYGGDVDAIKRFFGFYNVPMKLVKLSEVGFGNTRHVDFKSSKELPDFKPDNNLTILSQQVHKYPDLALNTRLPTPVPEDLTLPFRDFVAKYGIQSNVYSLYFQTEGLGDLLSQSTLYVFKYLNLAYLDGQLPKSPGFYVTEKGFNQEIYLKAQADFGADALVSSTVIGAVRNSTGVVLTVKTPSGKKTILVSKLLVTMPPTLANMGPLGLDSRESSLFSRFRSHGWYVGLVKVEGFADRDEFVNANLDSSNFNLPNLPALYQISPTAVKGIYLVRYGSCAYMDEREIKRDIVVTVERVRRAVLPSTAGLNPVTLLAFSSHYPFSLYVNSSDISGGFYSRLDGLQGHKNTWFTGAAYSSHTASHVWNFTERLLPRLFP</sequence>
<evidence type="ECO:0000313" key="3">
    <source>
        <dbReference type="Proteomes" id="UP000078397"/>
    </source>
</evidence>
<protein>
    <submittedName>
        <fullName evidence="2">FAD dependent oxidoreductase family protein</fullName>
    </submittedName>
</protein>
<proteinExistence type="predicted"/>
<dbReference type="EMBL" id="LSBJ02000002">
    <property type="protein sequence ID" value="OAQ69670.1"/>
    <property type="molecule type" value="Genomic_DNA"/>
</dbReference>
<feature type="chain" id="PRO_5008102111" evidence="1">
    <location>
        <begin position="31"/>
        <end position="468"/>
    </location>
</feature>
<dbReference type="KEGG" id="pchm:VFPPC_11722"/>
<name>A0A179FWU8_METCM</name>
<dbReference type="Gene3D" id="3.30.70.1990">
    <property type="match status" value="1"/>
</dbReference>
<dbReference type="SUPFAM" id="SSF51905">
    <property type="entry name" value="FAD/NAD(P)-binding domain"/>
    <property type="match status" value="1"/>
</dbReference>
<dbReference type="Proteomes" id="UP000078397">
    <property type="component" value="Unassembled WGS sequence"/>
</dbReference>
<dbReference type="OrthoDB" id="68575at2759"/>
<comment type="caution">
    <text evidence="2">The sequence shown here is derived from an EMBL/GenBank/DDBJ whole genome shotgun (WGS) entry which is preliminary data.</text>
</comment>
<accession>A0A179FWU8</accession>
<keyword evidence="1" id="KW-0732">Signal</keyword>
<dbReference type="RefSeq" id="XP_018146207.1">
    <property type="nucleotide sequence ID" value="XM_018289824.1"/>
</dbReference>
<evidence type="ECO:0000313" key="2">
    <source>
        <dbReference type="EMBL" id="OAQ69670.1"/>
    </source>
</evidence>
<dbReference type="Gene3D" id="3.50.50.60">
    <property type="entry name" value="FAD/NAD(P)-binding domain"/>
    <property type="match status" value="1"/>
</dbReference>
<reference evidence="2 3" key="1">
    <citation type="journal article" date="2016" name="PLoS Pathog.">
        <title>Biosynthesis of antibiotic leucinostatins in bio-control fungus Purpureocillium lilacinum and their inhibition on phytophthora revealed by genome mining.</title>
        <authorList>
            <person name="Wang G."/>
            <person name="Liu Z."/>
            <person name="Lin R."/>
            <person name="Li E."/>
            <person name="Mao Z."/>
            <person name="Ling J."/>
            <person name="Yang Y."/>
            <person name="Yin W.B."/>
            <person name="Xie B."/>
        </authorList>
    </citation>
    <scope>NUCLEOTIDE SEQUENCE [LARGE SCALE GENOMIC DNA]</scope>
    <source>
        <strain evidence="2">170</strain>
    </source>
</reference>
<dbReference type="GeneID" id="28853818"/>
<dbReference type="Pfam" id="PF13450">
    <property type="entry name" value="NAD_binding_8"/>
    <property type="match status" value="1"/>
</dbReference>
<dbReference type="InterPro" id="IPR036188">
    <property type="entry name" value="FAD/NAD-bd_sf"/>
</dbReference>
<evidence type="ECO:0000256" key="1">
    <source>
        <dbReference type="SAM" id="SignalP"/>
    </source>
</evidence>
<dbReference type="AlphaFoldDB" id="A0A179FWU8"/>
<keyword evidence="3" id="KW-1185">Reference proteome</keyword>
<gene>
    <name evidence="2" type="ORF">VFPPC_11722</name>
</gene>
<feature type="signal peptide" evidence="1">
    <location>
        <begin position="1"/>
        <end position="30"/>
    </location>
</feature>
<organism evidence="2 3">
    <name type="scientific">Pochonia chlamydosporia 170</name>
    <dbReference type="NCBI Taxonomy" id="1380566"/>
    <lineage>
        <taxon>Eukaryota</taxon>
        <taxon>Fungi</taxon>
        <taxon>Dikarya</taxon>
        <taxon>Ascomycota</taxon>
        <taxon>Pezizomycotina</taxon>
        <taxon>Sordariomycetes</taxon>
        <taxon>Hypocreomycetidae</taxon>
        <taxon>Hypocreales</taxon>
        <taxon>Clavicipitaceae</taxon>
        <taxon>Pochonia</taxon>
    </lineage>
</organism>
<dbReference type="Gene3D" id="1.10.405.20">
    <property type="match status" value="1"/>
</dbReference>